<reference evidence="1" key="1">
    <citation type="submission" date="2011-10" db="EMBL/GenBank/DDBJ databases">
        <title>Provirophages and transpovirons: unique mobilome of giant viruses.</title>
        <authorList>
            <person name="Desnues C."/>
            <person name="LaScola B."/>
            <person name="Yutin N."/>
            <person name="Fournous G."/>
            <person name="Koonin E."/>
            <person name="Raoult D."/>
        </authorList>
    </citation>
    <scope>NUCLEOTIDE SEQUENCE</scope>
    <source>
        <strain evidence="1">Mv13-mv</strain>
    </source>
</reference>
<dbReference type="Pfam" id="PF19073">
    <property type="entry name" value="DUF5769"/>
    <property type="match status" value="1"/>
</dbReference>
<proteinExistence type="predicted"/>
<sequence>MTTSIMSLATSAYRSAVKSTGSVNISQIVSKVHGFNIDFSETEQEFVYRERRLMAREIFQQMKIFNDAFQNALDYEFYKEDLHTDLAEEMHLNLNKIRSQIPCPGVYCQGGYYRDFFAGIKNFNDIDLKFPCIEFAELFQKHCINLPCEVKANASGYSSGCISLELTHRDFNHIKLPVDLGYLNDRDYLPQYFDMDVNMLVSTLDVDDTEFMNSLQIANPDCDLETAIEHCMNRSFVVFSKHGKSILTHEHPPITAKYNEEGLITGLQYDMHTYGIHDCIYFDSRARKLRTRIEKMQERGWIRLNTDCQNPMCVLASTKLVTDLQSYGERKEEQKRKEKLSKLKRREQRLQESILMSMSRIPGYIPRKTVNRMSHESRVKGHQKDLLRKERVKVKKQFLDRFKEKKTRKHIRFE</sequence>
<gene>
    <name evidence="1" type="ORF">mv_R1097</name>
</gene>
<evidence type="ECO:0000313" key="1">
    <source>
        <dbReference type="EMBL" id="AEX63299.1"/>
    </source>
</evidence>
<organism evidence="1">
    <name type="scientific">Moumouvirus sp. 'Monve'</name>
    <dbReference type="NCBI Taxonomy" id="1128131"/>
    <lineage>
        <taxon>Viruses</taxon>
        <taxon>Varidnaviria</taxon>
        <taxon>Bamfordvirae</taxon>
        <taxon>Nucleocytoviricota</taxon>
        <taxon>Megaviricetes</taxon>
        <taxon>Imitervirales</taxon>
        <taxon>Mimiviridae</taxon>
        <taxon>Megamimivirinae</taxon>
        <taxon>Moumouvirus</taxon>
    </lineage>
</organism>
<name>H2EFN4_9VIRU</name>
<protein>
    <submittedName>
        <fullName evidence="1">Uncharacterized protein</fullName>
    </submittedName>
</protein>
<accession>H2EFN4</accession>
<dbReference type="InterPro" id="IPR043908">
    <property type="entry name" value="DUF5769"/>
</dbReference>
<dbReference type="EMBL" id="JN885999">
    <property type="protein sequence ID" value="AEX63299.1"/>
    <property type="molecule type" value="Genomic_DNA"/>
</dbReference>